<dbReference type="SUPFAM" id="SSF53623">
    <property type="entry name" value="MurD-like peptide ligases, catalytic domain"/>
    <property type="match status" value="1"/>
</dbReference>
<comment type="similarity">
    <text evidence="14">Belongs to the MurCDEF family.</text>
</comment>
<dbReference type="AlphaFoldDB" id="A0A1F6C1Y2"/>
<evidence type="ECO:0000313" key="18">
    <source>
        <dbReference type="EMBL" id="OGG43063.1"/>
    </source>
</evidence>
<evidence type="ECO:0000256" key="4">
    <source>
        <dbReference type="ARBA" id="ARBA00022490"/>
    </source>
</evidence>
<dbReference type="InterPro" id="IPR036615">
    <property type="entry name" value="Mur_ligase_C_dom_sf"/>
</dbReference>
<dbReference type="Pfam" id="PF01225">
    <property type="entry name" value="Mur_ligase"/>
    <property type="match status" value="1"/>
</dbReference>
<feature type="domain" description="Mur ligase C-terminal" evidence="16">
    <location>
        <begin position="281"/>
        <end position="415"/>
    </location>
</feature>
<dbReference type="EC" id="6.3.2.8" evidence="3 14"/>
<dbReference type="InterPro" id="IPR050061">
    <property type="entry name" value="MurCDEF_pg_biosynth"/>
</dbReference>
<evidence type="ECO:0000256" key="10">
    <source>
        <dbReference type="ARBA" id="ARBA00022984"/>
    </source>
</evidence>
<evidence type="ECO:0000256" key="2">
    <source>
        <dbReference type="ARBA" id="ARBA00004752"/>
    </source>
</evidence>
<keyword evidence="11 14" id="KW-0131">Cell cycle</keyword>
<comment type="function">
    <text evidence="14">Cell wall formation.</text>
</comment>
<evidence type="ECO:0000256" key="14">
    <source>
        <dbReference type="HAMAP-Rule" id="MF_00046"/>
    </source>
</evidence>
<dbReference type="InterPro" id="IPR000713">
    <property type="entry name" value="Mur_ligase_N"/>
</dbReference>
<protein>
    <recommendedName>
        <fullName evidence="3 14">UDP-N-acetylmuramate--L-alanine ligase</fullName>
        <ecNumber evidence="3 14">6.3.2.8</ecNumber>
    </recommendedName>
    <alternativeName>
        <fullName evidence="14">UDP-N-acetylmuramoyl-L-alanine synthetase</fullName>
    </alternativeName>
</protein>
<comment type="catalytic activity">
    <reaction evidence="13 14">
        <text>UDP-N-acetyl-alpha-D-muramate + L-alanine + ATP = UDP-N-acetyl-alpha-D-muramoyl-L-alanine + ADP + phosphate + H(+)</text>
        <dbReference type="Rhea" id="RHEA:23372"/>
        <dbReference type="ChEBI" id="CHEBI:15378"/>
        <dbReference type="ChEBI" id="CHEBI:30616"/>
        <dbReference type="ChEBI" id="CHEBI:43474"/>
        <dbReference type="ChEBI" id="CHEBI:57972"/>
        <dbReference type="ChEBI" id="CHEBI:70757"/>
        <dbReference type="ChEBI" id="CHEBI:83898"/>
        <dbReference type="ChEBI" id="CHEBI:456216"/>
        <dbReference type="EC" id="6.3.2.8"/>
    </reaction>
</comment>
<dbReference type="GO" id="GO:0008360">
    <property type="term" value="P:regulation of cell shape"/>
    <property type="evidence" value="ECO:0007669"/>
    <property type="project" value="UniProtKB-KW"/>
</dbReference>
<evidence type="ECO:0000256" key="3">
    <source>
        <dbReference type="ARBA" id="ARBA00012211"/>
    </source>
</evidence>
<keyword evidence="4 14" id="KW-0963">Cytoplasm</keyword>
<comment type="caution">
    <text evidence="18">The sequence shown here is derived from an EMBL/GenBank/DDBJ whole genome shotgun (WGS) entry which is preliminary data.</text>
</comment>
<dbReference type="GO" id="GO:0071555">
    <property type="term" value="P:cell wall organization"/>
    <property type="evidence" value="ECO:0007669"/>
    <property type="project" value="UniProtKB-KW"/>
</dbReference>
<dbReference type="Pfam" id="PF08245">
    <property type="entry name" value="Mur_ligase_M"/>
    <property type="match status" value="1"/>
</dbReference>
<dbReference type="GO" id="GO:0008763">
    <property type="term" value="F:UDP-N-acetylmuramate-L-alanine ligase activity"/>
    <property type="evidence" value="ECO:0007669"/>
    <property type="project" value="UniProtKB-UniRule"/>
</dbReference>
<evidence type="ECO:0000259" key="16">
    <source>
        <dbReference type="Pfam" id="PF02875"/>
    </source>
</evidence>
<feature type="domain" description="Mur ligase N-terminal catalytic" evidence="15">
    <location>
        <begin position="2"/>
        <end position="99"/>
    </location>
</feature>
<sequence length="431" mass="46594">MKIYMVGIGGIGMSALAQLYASEGNYVSGSDRETSPITELLEKKGISVALVQKAENVPADVELVVYSDAVWEDNPERMRAKELGMRQISYFEALGEVTKGRFTIAVTGTHGKTTTTALVAKILKDAGKNPTAIVGSIVSEFGSNFLEGSPELFVVEACEYKDHVLKLSPNILVLTNAEWDHTDWFPTLEAEQEMFGKAAAALPADGAFVANPNDANIMSIAKHANCRVVDYTKEVVPELQLVGEFNKMNARAAVAAARAAFPDISDTMIYHSVSSFQGTWRRFEIKGTTKEGALVIDDYAHHPTAIRETLKAAREKFLDKKLIVAFHPHLYSRTRDLMEEFAHAFMDADEVIIAPIYAAREEPIAGVTAHALAGKISAAGVSARGANSLSEVETFLKAESQKLKAGGLIITMGAGDIYKVADALVSGTHVL</sequence>
<reference evidence="18 19" key="1">
    <citation type="journal article" date="2016" name="Nat. Commun.">
        <title>Thousands of microbial genomes shed light on interconnected biogeochemical processes in an aquifer system.</title>
        <authorList>
            <person name="Anantharaman K."/>
            <person name="Brown C.T."/>
            <person name="Hug L.A."/>
            <person name="Sharon I."/>
            <person name="Castelle C.J."/>
            <person name="Probst A.J."/>
            <person name="Thomas B.C."/>
            <person name="Singh A."/>
            <person name="Wilkins M.J."/>
            <person name="Karaoz U."/>
            <person name="Brodie E.L."/>
            <person name="Williams K.H."/>
            <person name="Hubbard S.S."/>
            <person name="Banfield J.F."/>
        </authorList>
    </citation>
    <scope>NUCLEOTIDE SEQUENCE [LARGE SCALE GENOMIC DNA]</scope>
</reference>
<dbReference type="PANTHER" id="PTHR43445:SF3">
    <property type="entry name" value="UDP-N-ACETYLMURAMATE--L-ALANINE LIGASE"/>
    <property type="match status" value="1"/>
</dbReference>
<accession>A0A1F6C1Y2</accession>
<evidence type="ECO:0000256" key="8">
    <source>
        <dbReference type="ARBA" id="ARBA00022840"/>
    </source>
</evidence>
<keyword evidence="6 14" id="KW-0132">Cell division</keyword>
<evidence type="ECO:0000256" key="12">
    <source>
        <dbReference type="ARBA" id="ARBA00023316"/>
    </source>
</evidence>
<dbReference type="SUPFAM" id="SSF53244">
    <property type="entry name" value="MurD-like peptide ligases, peptide-binding domain"/>
    <property type="match status" value="1"/>
</dbReference>
<evidence type="ECO:0000256" key="1">
    <source>
        <dbReference type="ARBA" id="ARBA00004496"/>
    </source>
</evidence>
<evidence type="ECO:0000256" key="11">
    <source>
        <dbReference type="ARBA" id="ARBA00023306"/>
    </source>
</evidence>
<dbReference type="SUPFAM" id="SSF51984">
    <property type="entry name" value="MurCD N-terminal domain"/>
    <property type="match status" value="1"/>
</dbReference>
<dbReference type="PANTHER" id="PTHR43445">
    <property type="entry name" value="UDP-N-ACETYLMURAMATE--L-ALANINE LIGASE-RELATED"/>
    <property type="match status" value="1"/>
</dbReference>
<dbReference type="InterPro" id="IPR004101">
    <property type="entry name" value="Mur_ligase_C"/>
</dbReference>
<evidence type="ECO:0000256" key="6">
    <source>
        <dbReference type="ARBA" id="ARBA00022618"/>
    </source>
</evidence>
<dbReference type="EMBL" id="MFKP01000054">
    <property type="protein sequence ID" value="OGG43063.1"/>
    <property type="molecule type" value="Genomic_DNA"/>
</dbReference>
<dbReference type="InterPro" id="IPR036565">
    <property type="entry name" value="Mur-like_cat_sf"/>
</dbReference>
<evidence type="ECO:0000259" key="15">
    <source>
        <dbReference type="Pfam" id="PF01225"/>
    </source>
</evidence>
<dbReference type="Pfam" id="PF02875">
    <property type="entry name" value="Mur_ligase_C"/>
    <property type="match status" value="1"/>
</dbReference>
<keyword evidence="8 14" id="KW-0067">ATP-binding</keyword>
<dbReference type="Gene3D" id="3.90.190.20">
    <property type="entry name" value="Mur ligase, C-terminal domain"/>
    <property type="match status" value="1"/>
</dbReference>
<evidence type="ECO:0000256" key="7">
    <source>
        <dbReference type="ARBA" id="ARBA00022741"/>
    </source>
</evidence>
<comment type="pathway">
    <text evidence="2 14">Cell wall biogenesis; peptidoglycan biosynthesis.</text>
</comment>
<dbReference type="Gene3D" id="3.40.50.720">
    <property type="entry name" value="NAD(P)-binding Rossmann-like Domain"/>
    <property type="match status" value="1"/>
</dbReference>
<dbReference type="GO" id="GO:0009252">
    <property type="term" value="P:peptidoglycan biosynthetic process"/>
    <property type="evidence" value="ECO:0007669"/>
    <property type="project" value="UniProtKB-UniRule"/>
</dbReference>
<gene>
    <name evidence="14" type="primary">murC</name>
    <name evidence="18" type="ORF">A2841_01440</name>
</gene>
<dbReference type="InterPro" id="IPR005758">
    <property type="entry name" value="UDP-N-AcMur_Ala_ligase_MurC"/>
</dbReference>
<dbReference type="GO" id="GO:0051301">
    <property type="term" value="P:cell division"/>
    <property type="evidence" value="ECO:0007669"/>
    <property type="project" value="UniProtKB-KW"/>
</dbReference>
<feature type="binding site" evidence="14">
    <location>
        <begin position="108"/>
        <end position="114"/>
    </location>
    <ligand>
        <name>ATP</name>
        <dbReference type="ChEBI" id="CHEBI:30616"/>
    </ligand>
</feature>
<dbReference type="GO" id="GO:0005737">
    <property type="term" value="C:cytoplasm"/>
    <property type="evidence" value="ECO:0007669"/>
    <property type="project" value="UniProtKB-SubCell"/>
</dbReference>
<dbReference type="Gene3D" id="3.40.1190.10">
    <property type="entry name" value="Mur-like, catalytic domain"/>
    <property type="match status" value="1"/>
</dbReference>
<comment type="subcellular location">
    <subcellularLocation>
        <location evidence="1 14">Cytoplasm</location>
    </subcellularLocation>
</comment>
<dbReference type="Proteomes" id="UP000178249">
    <property type="component" value="Unassembled WGS sequence"/>
</dbReference>
<keyword evidence="7 14" id="KW-0547">Nucleotide-binding</keyword>
<dbReference type="UniPathway" id="UPA00219"/>
<keyword evidence="9 14" id="KW-0133">Cell shape</keyword>
<proteinExistence type="inferred from homology"/>
<keyword evidence="5 14" id="KW-0436">Ligase</keyword>
<organism evidence="18 19">
    <name type="scientific">Candidatus Kaiserbacteria bacterium RIFCSPHIGHO2_01_FULL_48_10</name>
    <dbReference type="NCBI Taxonomy" id="1798476"/>
    <lineage>
        <taxon>Bacteria</taxon>
        <taxon>Candidatus Kaiseribacteriota</taxon>
    </lineage>
</organism>
<keyword evidence="10 14" id="KW-0573">Peptidoglycan synthesis</keyword>
<evidence type="ECO:0000259" key="17">
    <source>
        <dbReference type="Pfam" id="PF08245"/>
    </source>
</evidence>
<keyword evidence="12 14" id="KW-0961">Cell wall biogenesis/degradation</keyword>
<dbReference type="InterPro" id="IPR013221">
    <property type="entry name" value="Mur_ligase_cen"/>
</dbReference>
<feature type="domain" description="Mur ligase central" evidence="17">
    <location>
        <begin position="106"/>
        <end position="234"/>
    </location>
</feature>
<name>A0A1F6C1Y2_9BACT</name>
<dbReference type="HAMAP" id="MF_00046">
    <property type="entry name" value="MurC"/>
    <property type="match status" value="1"/>
</dbReference>
<evidence type="ECO:0000256" key="5">
    <source>
        <dbReference type="ARBA" id="ARBA00022598"/>
    </source>
</evidence>
<dbReference type="GO" id="GO:0005524">
    <property type="term" value="F:ATP binding"/>
    <property type="evidence" value="ECO:0007669"/>
    <property type="project" value="UniProtKB-UniRule"/>
</dbReference>
<evidence type="ECO:0000313" key="19">
    <source>
        <dbReference type="Proteomes" id="UP000178249"/>
    </source>
</evidence>
<evidence type="ECO:0000256" key="9">
    <source>
        <dbReference type="ARBA" id="ARBA00022960"/>
    </source>
</evidence>
<evidence type="ECO:0000256" key="13">
    <source>
        <dbReference type="ARBA" id="ARBA00047833"/>
    </source>
</evidence>